<dbReference type="InterPro" id="IPR049817">
    <property type="entry name" value="Encap_f2b"/>
</dbReference>
<keyword evidence="4" id="KW-1185">Reference proteome</keyword>
<dbReference type="PROSITE" id="PS50042">
    <property type="entry name" value="CNMP_BINDING_3"/>
    <property type="match status" value="1"/>
</dbReference>
<dbReference type="OrthoDB" id="181419at2"/>
<dbReference type="SMART" id="SM00100">
    <property type="entry name" value="cNMP"/>
    <property type="match status" value="1"/>
</dbReference>
<dbReference type="Pfam" id="PF00027">
    <property type="entry name" value="cNMP_binding"/>
    <property type="match status" value="1"/>
</dbReference>
<evidence type="ECO:0000313" key="4">
    <source>
        <dbReference type="Proteomes" id="UP000294257"/>
    </source>
</evidence>
<feature type="domain" description="Cyclic nucleotide-binding" evidence="2">
    <location>
        <begin position="99"/>
        <end position="197"/>
    </location>
</feature>
<protein>
    <submittedName>
        <fullName evidence="3">Cyclic nucleotide-binding protein</fullName>
    </submittedName>
</protein>
<dbReference type="Pfam" id="PF19307">
    <property type="entry name" value="SrpI-like"/>
    <property type="match status" value="1"/>
</dbReference>
<gene>
    <name evidence="3" type="ORF">EV193_102129</name>
</gene>
<dbReference type="PANTHER" id="PTHR24567:SF74">
    <property type="entry name" value="HTH-TYPE TRANSCRIPTIONAL REGULATOR ARCR"/>
    <property type="match status" value="1"/>
</dbReference>
<dbReference type="InterPro" id="IPR050397">
    <property type="entry name" value="Env_Response_Regulators"/>
</dbReference>
<dbReference type="InterPro" id="IPR045641">
    <property type="entry name" value="SrpI-like"/>
</dbReference>
<dbReference type="SUPFAM" id="SSF51206">
    <property type="entry name" value="cAMP-binding domain-like"/>
    <property type="match status" value="1"/>
</dbReference>
<organism evidence="3 4">
    <name type="scientific">Herbihabitans rhizosphaerae</name>
    <dbReference type="NCBI Taxonomy" id="1872711"/>
    <lineage>
        <taxon>Bacteria</taxon>
        <taxon>Bacillati</taxon>
        <taxon>Actinomycetota</taxon>
        <taxon>Actinomycetes</taxon>
        <taxon>Pseudonocardiales</taxon>
        <taxon>Pseudonocardiaceae</taxon>
        <taxon>Herbihabitans</taxon>
    </lineage>
</organism>
<evidence type="ECO:0000313" key="3">
    <source>
        <dbReference type="EMBL" id="RZS43153.1"/>
    </source>
</evidence>
<sequence>MTAVETVVETEPPQQSLSTGAARKLANTTKSVPQMRGVTPRWLSRMLPWVEAEGAAYRVNRRLSYAVGDGRVTFVSTGSEVRVIPRELGELAPLRGFDDEEVLTELANRFTQQEIEAGEVIVRAGRPVDSVFLLAHGRAEKLGEGPYGDATLLRGLADGDYFGEQALTEESSVWDCTVKAVTPCTVLVLPARVVRELNGHSDRLRDHVQRVLSQAGKPQNKHSEAEIDIASGHAGEADLPATFVDYDTAPREYELGAAQTRLRIHTRVADLYNDPMDQVDQQVRLTVSALRERREYELVNNPDFGLLHNADLKQRIYSRTGPPTPEDMDELLSRRRKTRFFLAHPKTIAAIGRECTKRGIYPQDVEVDGTMVRAWRGVPILPCDKIPVTENNTSSILAMRTGREDEGVIGLHQTGIPDEYEPGLSVRFTGIGDNAIMTYLVSTYFSAAVLVPDALGVLEHVDIGR</sequence>
<dbReference type="InterPro" id="IPR000595">
    <property type="entry name" value="cNMP-bd_dom"/>
</dbReference>
<dbReference type="GO" id="GO:0003700">
    <property type="term" value="F:DNA-binding transcription factor activity"/>
    <property type="evidence" value="ECO:0007669"/>
    <property type="project" value="TreeGrafter"/>
</dbReference>
<evidence type="ECO:0000256" key="1">
    <source>
        <dbReference type="SAM" id="MobiDB-lite"/>
    </source>
</evidence>
<dbReference type="Gene3D" id="2.60.120.10">
    <property type="entry name" value="Jelly Rolls"/>
    <property type="match status" value="1"/>
</dbReference>
<dbReference type="InterPro" id="IPR014710">
    <property type="entry name" value="RmlC-like_jellyroll"/>
</dbReference>
<accession>A0A4V2EU31</accession>
<comment type="caution">
    <text evidence="3">The sequence shown here is derived from an EMBL/GenBank/DDBJ whole genome shotgun (WGS) entry which is preliminary data.</text>
</comment>
<dbReference type="Proteomes" id="UP000294257">
    <property type="component" value="Unassembled WGS sequence"/>
</dbReference>
<name>A0A4V2EU31_9PSEU</name>
<dbReference type="InterPro" id="IPR018490">
    <property type="entry name" value="cNMP-bd_dom_sf"/>
</dbReference>
<feature type="region of interest" description="Disordered" evidence="1">
    <location>
        <begin position="1"/>
        <end position="31"/>
    </location>
</feature>
<dbReference type="GO" id="GO:0005829">
    <property type="term" value="C:cytosol"/>
    <property type="evidence" value="ECO:0007669"/>
    <property type="project" value="TreeGrafter"/>
</dbReference>
<evidence type="ECO:0000259" key="2">
    <source>
        <dbReference type="PROSITE" id="PS50042"/>
    </source>
</evidence>
<dbReference type="EMBL" id="SGWQ01000002">
    <property type="protein sequence ID" value="RZS43153.1"/>
    <property type="molecule type" value="Genomic_DNA"/>
</dbReference>
<dbReference type="CDD" id="cd00038">
    <property type="entry name" value="CAP_ED"/>
    <property type="match status" value="1"/>
</dbReference>
<proteinExistence type="predicted"/>
<dbReference type="PANTHER" id="PTHR24567">
    <property type="entry name" value="CRP FAMILY TRANSCRIPTIONAL REGULATORY PROTEIN"/>
    <property type="match status" value="1"/>
</dbReference>
<reference evidence="3 4" key="1">
    <citation type="submission" date="2019-02" db="EMBL/GenBank/DDBJ databases">
        <title>Genomic Encyclopedia of Type Strains, Phase IV (KMG-IV): sequencing the most valuable type-strain genomes for metagenomic binning, comparative biology and taxonomic classification.</title>
        <authorList>
            <person name="Goeker M."/>
        </authorList>
    </citation>
    <scope>NUCLEOTIDE SEQUENCE [LARGE SCALE GENOMIC DNA]</scope>
    <source>
        <strain evidence="3 4">DSM 101727</strain>
    </source>
</reference>
<dbReference type="RefSeq" id="WP_130343037.1">
    <property type="nucleotide sequence ID" value="NZ_SGWQ01000002.1"/>
</dbReference>
<dbReference type="AlphaFoldDB" id="A0A4V2EU31"/>
<dbReference type="NCBIfam" id="NF041163">
    <property type="entry name" value="encap_f2b"/>
    <property type="match status" value="1"/>
</dbReference>